<dbReference type="FunFam" id="3.30.300.30:FF:000008">
    <property type="entry name" value="2,3-dihydroxybenzoate-AMP ligase"/>
    <property type="match status" value="1"/>
</dbReference>
<dbReference type="STRING" id="1121877.FEAC_23600"/>
<organism evidence="5 6">
    <name type="scientific">Ferrimicrobium acidiphilum DSM 19497</name>
    <dbReference type="NCBI Taxonomy" id="1121877"/>
    <lineage>
        <taxon>Bacteria</taxon>
        <taxon>Bacillati</taxon>
        <taxon>Actinomycetota</taxon>
        <taxon>Acidimicrobiia</taxon>
        <taxon>Acidimicrobiales</taxon>
        <taxon>Acidimicrobiaceae</taxon>
        <taxon>Ferrimicrobium</taxon>
    </lineage>
</organism>
<dbReference type="Pfam" id="PF00501">
    <property type="entry name" value="AMP-binding"/>
    <property type="match status" value="1"/>
</dbReference>
<evidence type="ECO:0000259" key="3">
    <source>
        <dbReference type="Pfam" id="PF00501"/>
    </source>
</evidence>
<comment type="similarity">
    <text evidence="1">Belongs to the ATP-dependent AMP-binding enzyme family.</text>
</comment>
<keyword evidence="2 5" id="KW-0436">Ligase</keyword>
<dbReference type="EMBL" id="JXUW01000026">
    <property type="protein sequence ID" value="KJE75881.1"/>
    <property type="molecule type" value="Genomic_DNA"/>
</dbReference>
<dbReference type="InterPro" id="IPR025110">
    <property type="entry name" value="AMP-bd_C"/>
</dbReference>
<dbReference type="GO" id="GO:0004467">
    <property type="term" value="F:long-chain fatty acid-CoA ligase activity"/>
    <property type="evidence" value="ECO:0007669"/>
    <property type="project" value="UniProtKB-EC"/>
</dbReference>
<evidence type="ECO:0000256" key="1">
    <source>
        <dbReference type="ARBA" id="ARBA00006432"/>
    </source>
</evidence>
<proteinExistence type="inferred from homology"/>
<feature type="domain" description="AMP-binding enzyme C-terminal" evidence="4">
    <location>
        <begin position="455"/>
        <end position="530"/>
    </location>
</feature>
<dbReference type="eggNOG" id="COG0318">
    <property type="taxonomic scope" value="Bacteria"/>
</dbReference>
<dbReference type="PANTHER" id="PTHR43767:SF11">
    <property type="entry name" value="MEDIUM-CHAIN-FATTY-ACID--COA LIGASE"/>
    <property type="match status" value="1"/>
</dbReference>
<dbReference type="InterPro" id="IPR045851">
    <property type="entry name" value="AMP-bd_C_sf"/>
</dbReference>
<sequence length="557" mass="61004">MLMESTMQQGALTVAGILRYGLHAFPEAEVITYDGTHGSRISFKEVAQRAAQLANALAGIGIQPSDRVGTFCFNHHEHLESYLGIPASGSVIHTLNVRLAPDQLQFVIDDAGDRAIIVDGIILPMLAQVLDGCPSVETLIVVGAVLDQAVREELSKKLRVLDYEEFLSGAEPTFEWPDIVETDAAMICYSSGTTGNPKGVVYSHRSTYLHAISALPLYGQRSWNILGSKGDIALIVVPMFHAAAWGAPYACWFTGSTMIMPGRFLQAEPLASMIEMFRPTVSSGVPTIWNDLLHYLEEHPTDVSSLRMLTSGGSATPRSLIQEYLDKYGIPVVSGWGMTETSPVCTLAIPPSGTPRERLVDYLETAGKVVPGVELRIVGENQQVQPWDGKALGEIEVRGPWITAGYLGGHGVENFDDGWLRTGDIATVDPEGYVRIVDRTKDVIKSGGEWISSIELENAIMAHPAVAEAAVIAVPDDRWFERPLAFVVVKPGTDLEVAELREFLSTRVAKWWLPERYSFVDAIPRTSVGKFHKKVLREGYQSGVYSIHEVDRSEGSR</sequence>
<comment type="caution">
    <text evidence="5">The sequence shown here is derived from an EMBL/GenBank/DDBJ whole genome shotgun (WGS) entry which is preliminary data.</text>
</comment>
<dbReference type="Pfam" id="PF13193">
    <property type="entry name" value="AMP-binding_C"/>
    <property type="match status" value="1"/>
</dbReference>
<dbReference type="Gene3D" id="3.30.300.30">
    <property type="match status" value="1"/>
</dbReference>
<dbReference type="AlphaFoldDB" id="A0A0D8FRX7"/>
<gene>
    <name evidence="5" type="ORF">FEAC_23600</name>
</gene>
<name>A0A0D8FRX7_9ACTN</name>
<dbReference type="NCBIfam" id="NF004837">
    <property type="entry name" value="PRK06187.1"/>
    <property type="match status" value="1"/>
</dbReference>
<dbReference type="PANTHER" id="PTHR43767">
    <property type="entry name" value="LONG-CHAIN-FATTY-ACID--COA LIGASE"/>
    <property type="match status" value="1"/>
</dbReference>
<protein>
    <submittedName>
        <fullName evidence="5">Long-chain-fatty-acid--CoA ligase</fullName>
        <ecNumber evidence="5">6.2.1.3</ecNumber>
    </submittedName>
</protein>
<evidence type="ECO:0000313" key="5">
    <source>
        <dbReference type="EMBL" id="KJE75881.1"/>
    </source>
</evidence>
<accession>A0A0D8FRX7</accession>
<reference evidence="5 6" key="1">
    <citation type="submission" date="2015-01" db="EMBL/GenBank/DDBJ databases">
        <title>Draft genome of the acidophilic iron oxidizer Ferrimicrobium acidiphilum strain T23.</title>
        <authorList>
            <person name="Poehlein A."/>
            <person name="Eisen S."/>
            <person name="Schloemann M."/>
            <person name="Johnson B.D."/>
            <person name="Daniel R."/>
            <person name="Muehling M."/>
        </authorList>
    </citation>
    <scope>NUCLEOTIDE SEQUENCE [LARGE SCALE GENOMIC DNA]</scope>
    <source>
        <strain evidence="5 6">T23</strain>
    </source>
</reference>
<feature type="domain" description="AMP-dependent synthetase/ligase" evidence="3">
    <location>
        <begin position="24"/>
        <end position="407"/>
    </location>
</feature>
<keyword evidence="6" id="KW-1185">Reference proteome</keyword>
<dbReference type="CDD" id="cd12119">
    <property type="entry name" value="ttLC_FACS_AlkK_like"/>
    <property type="match status" value="1"/>
</dbReference>
<evidence type="ECO:0000259" key="4">
    <source>
        <dbReference type="Pfam" id="PF13193"/>
    </source>
</evidence>
<dbReference type="InterPro" id="IPR042099">
    <property type="entry name" value="ANL_N_sf"/>
</dbReference>
<dbReference type="PROSITE" id="PS00455">
    <property type="entry name" value="AMP_BINDING"/>
    <property type="match status" value="1"/>
</dbReference>
<dbReference type="Gene3D" id="3.40.50.12780">
    <property type="entry name" value="N-terminal domain of ligase-like"/>
    <property type="match status" value="1"/>
</dbReference>
<dbReference type="EC" id="6.2.1.3" evidence="5"/>
<dbReference type="InterPro" id="IPR050237">
    <property type="entry name" value="ATP-dep_AMP-bd_enzyme"/>
</dbReference>
<dbReference type="PATRIC" id="fig|1121877.4.peg.2626"/>
<evidence type="ECO:0000256" key="2">
    <source>
        <dbReference type="ARBA" id="ARBA00022598"/>
    </source>
</evidence>
<dbReference type="SUPFAM" id="SSF56801">
    <property type="entry name" value="Acetyl-CoA synthetase-like"/>
    <property type="match status" value="1"/>
</dbReference>
<dbReference type="Proteomes" id="UP000032336">
    <property type="component" value="Unassembled WGS sequence"/>
</dbReference>
<evidence type="ECO:0000313" key="6">
    <source>
        <dbReference type="Proteomes" id="UP000032336"/>
    </source>
</evidence>
<dbReference type="InterPro" id="IPR000873">
    <property type="entry name" value="AMP-dep_synth/lig_dom"/>
</dbReference>
<dbReference type="InterPro" id="IPR020845">
    <property type="entry name" value="AMP-binding_CS"/>
</dbReference>